<dbReference type="Proteomes" id="UP000663872">
    <property type="component" value="Unassembled WGS sequence"/>
</dbReference>
<dbReference type="Proteomes" id="UP000663825">
    <property type="component" value="Unassembled WGS sequence"/>
</dbReference>
<evidence type="ECO:0000313" key="1">
    <source>
        <dbReference type="EMBL" id="CAF3353755.1"/>
    </source>
</evidence>
<organism evidence="1 5">
    <name type="scientific">Rotaria socialis</name>
    <dbReference type="NCBI Taxonomy" id="392032"/>
    <lineage>
        <taxon>Eukaryota</taxon>
        <taxon>Metazoa</taxon>
        <taxon>Spiralia</taxon>
        <taxon>Gnathifera</taxon>
        <taxon>Rotifera</taxon>
        <taxon>Eurotatoria</taxon>
        <taxon>Bdelloidea</taxon>
        <taxon>Philodinida</taxon>
        <taxon>Philodinidae</taxon>
        <taxon>Rotaria</taxon>
    </lineage>
</organism>
<dbReference type="EMBL" id="CAJNYT010004685">
    <property type="protein sequence ID" value="CAF3680510.1"/>
    <property type="molecule type" value="Genomic_DNA"/>
</dbReference>
<comment type="caution">
    <text evidence="1">The sequence shown here is derived from an EMBL/GenBank/DDBJ whole genome shotgun (WGS) entry which is preliminary data.</text>
</comment>
<dbReference type="EMBL" id="CAJOBR010000130">
    <property type="protein sequence ID" value="CAF4469195.1"/>
    <property type="molecule type" value="Genomic_DNA"/>
</dbReference>
<evidence type="ECO:0000313" key="5">
    <source>
        <dbReference type="Proteomes" id="UP000663825"/>
    </source>
</evidence>
<dbReference type="EMBL" id="CAJOBP010004604">
    <property type="protein sequence ID" value="CAF4445487.1"/>
    <property type="molecule type" value="Genomic_DNA"/>
</dbReference>
<protein>
    <submittedName>
        <fullName evidence="1">Uncharacterized protein</fullName>
    </submittedName>
</protein>
<proteinExistence type="predicted"/>
<reference evidence="1" key="1">
    <citation type="submission" date="2021-02" db="EMBL/GenBank/DDBJ databases">
        <authorList>
            <person name="Nowell W R."/>
        </authorList>
    </citation>
    <scope>NUCLEOTIDE SEQUENCE</scope>
</reference>
<dbReference type="Proteomes" id="UP000663873">
    <property type="component" value="Unassembled WGS sequence"/>
</dbReference>
<evidence type="ECO:0000313" key="6">
    <source>
        <dbReference type="Proteomes" id="UP000663873"/>
    </source>
</evidence>
<evidence type="ECO:0000313" key="4">
    <source>
        <dbReference type="EMBL" id="CAF4469195.1"/>
    </source>
</evidence>
<dbReference type="EMBL" id="CAJNXB010004076">
    <property type="protein sequence ID" value="CAF3353755.1"/>
    <property type="molecule type" value="Genomic_DNA"/>
</dbReference>
<gene>
    <name evidence="2" type="ORF">GRG538_LOCUS26985</name>
    <name evidence="4" type="ORF">QYT958_LOCUS2081</name>
    <name evidence="1" type="ORF">TIS948_LOCUS23522</name>
    <name evidence="3" type="ORF">UJA718_LOCUS22404</name>
</gene>
<accession>A0A817WC79</accession>
<keyword evidence="6" id="KW-1185">Reference proteome</keyword>
<name>A0A817WC79_9BILA</name>
<evidence type="ECO:0000313" key="3">
    <source>
        <dbReference type="EMBL" id="CAF4445487.1"/>
    </source>
</evidence>
<sequence length="191" mass="21483">MNIFEINYKYFPIVLHVLKNHDLHEHSSAQILDLFPSHSVEIENSAILWSQRLQAQEEINRLKSELAIVRSQINNNQSTSHSTQPLPLMSTQSMNNHFFKLIQNLVSDNHAHSSQVRTVTNIITPNAIRSSPLLIPPTILVASSPSSSQNVASQFSNTSQSPQPTSIDNEQLLQQHLCISTQNYSTNTSFN</sequence>
<dbReference type="AlphaFoldDB" id="A0A817WC79"/>
<dbReference type="Proteomes" id="UP000663848">
    <property type="component" value="Unassembled WGS sequence"/>
</dbReference>
<evidence type="ECO:0000313" key="2">
    <source>
        <dbReference type="EMBL" id="CAF3680510.1"/>
    </source>
</evidence>